<accession>C3YSY2</accession>
<dbReference type="AlphaFoldDB" id="C3YSY2"/>
<organism>
    <name type="scientific">Branchiostoma floridae</name>
    <name type="common">Florida lancelet</name>
    <name type="synonym">Amphioxus</name>
    <dbReference type="NCBI Taxonomy" id="7739"/>
    <lineage>
        <taxon>Eukaryota</taxon>
        <taxon>Metazoa</taxon>
        <taxon>Chordata</taxon>
        <taxon>Cephalochordata</taxon>
        <taxon>Leptocardii</taxon>
        <taxon>Amphioxiformes</taxon>
        <taxon>Branchiostomatidae</taxon>
        <taxon>Branchiostoma</taxon>
    </lineage>
</organism>
<gene>
    <name evidence="2" type="ORF">BRAFLDRAFT_95148</name>
</gene>
<dbReference type="EMBL" id="GG666550">
    <property type="protein sequence ID" value="EEN56646.1"/>
    <property type="molecule type" value="Genomic_DNA"/>
</dbReference>
<feature type="region of interest" description="Disordered" evidence="1">
    <location>
        <begin position="1"/>
        <end position="28"/>
    </location>
</feature>
<reference evidence="2" key="1">
    <citation type="journal article" date="2008" name="Nature">
        <title>The amphioxus genome and the evolution of the chordate karyotype.</title>
        <authorList>
            <consortium name="US DOE Joint Genome Institute (JGI-PGF)"/>
            <person name="Putnam N.H."/>
            <person name="Butts T."/>
            <person name="Ferrier D.E.K."/>
            <person name="Furlong R.F."/>
            <person name="Hellsten U."/>
            <person name="Kawashima T."/>
            <person name="Robinson-Rechavi M."/>
            <person name="Shoguchi E."/>
            <person name="Terry A."/>
            <person name="Yu J.-K."/>
            <person name="Benito-Gutierrez E.L."/>
            <person name="Dubchak I."/>
            <person name="Garcia-Fernandez J."/>
            <person name="Gibson-Brown J.J."/>
            <person name="Grigoriev I.V."/>
            <person name="Horton A.C."/>
            <person name="de Jong P.J."/>
            <person name="Jurka J."/>
            <person name="Kapitonov V.V."/>
            <person name="Kohara Y."/>
            <person name="Kuroki Y."/>
            <person name="Lindquist E."/>
            <person name="Lucas S."/>
            <person name="Osoegawa K."/>
            <person name="Pennacchio L.A."/>
            <person name="Salamov A.A."/>
            <person name="Satou Y."/>
            <person name="Sauka-Spengler T."/>
            <person name="Schmutz J."/>
            <person name="Shin-I T."/>
            <person name="Toyoda A."/>
            <person name="Bronner-Fraser M."/>
            <person name="Fujiyama A."/>
            <person name="Holland L.Z."/>
            <person name="Holland P.W.H."/>
            <person name="Satoh N."/>
            <person name="Rokhsar D.S."/>
        </authorList>
    </citation>
    <scope>NUCLEOTIDE SEQUENCE [LARGE SCALE GENOMIC DNA]</scope>
    <source>
        <strain evidence="2">S238N-H82</strain>
        <tissue evidence="2">Testes</tissue>
    </source>
</reference>
<dbReference type="InParanoid" id="C3YSY2"/>
<evidence type="ECO:0000313" key="2">
    <source>
        <dbReference type="EMBL" id="EEN56646.1"/>
    </source>
</evidence>
<proteinExistence type="predicted"/>
<protein>
    <submittedName>
        <fullName evidence="2">Uncharacterized protein</fullName>
    </submittedName>
</protein>
<sequence length="149" mass="15582">MEEPDPQLHHAAPPRPGNTGLRDQDTDSGIFPLAQSWVPSGDLLVDFTLTFSAPEMVYDVCNRNLTQSARTITIATTGVPVTPGETANGPTMAITGASSGMSEADSCRGLDGYDRCPTAPPGSSSEKAMLSLPTAMASALCLMYSFIVS</sequence>
<name>C3YSY2_BRAFL</name>
<evidence type="ECO:0000256" key="1">
    <source>
        <dbReference type="SAM" id="MobiDB-lite"/>
    </source>
</evidence>